<dbReference type="AlphaFoldDB" id="A0A7Y0AIM2"/>
<proteinExistence type="predicted"/>
<dbReference type="RefSeq" id="WP_169533766.1">
    <property type="nucleotide sequence ID" value="NZ_JABBGH010000005.1"/>
</dbReference>
<dbReference type="Gene3D" id="3.90.550.10">
    <property type="entry name" value="Spore Coat Polysaccharide Biosynthesis Protein SpsA, Chain A"/>
    <property type="match status" value="1"/>
</dbReference>
<dbReference type="Proteomes" id="UP000559626">
    <property type="component" value="Unassembled WGS sequence"/>
</dbReference>
<dbReference type="PANTHER" id="PTHR43685">
    <property type="entry name" value="GLYCOSYLTRANSFERASE"/>
    <property type="match status" value="1"/>
</dbReference>
<feature type="domain" description="Glycosyltransferase 2-like" evidence="1">
    <location>
        <begin position="15"/>
        <end position="186"/>
    </location>
</feature>
<sequence>MVEIPNNNLMKDGVSIIVCCYNSAIRLPDTIKHLANQKVAPKIPWEVIIVDNNSTDNTAYVAVEEWKKYDVNAELRVVEQNIAGLSAAREKGIEYSAYNILIFCDDDNWLDSAYVNESYNILSQHTQIAAVGGNNIGVYEETPPAWLKYFEHSYAIGNQAENELQLLGGYRYLVGAGMAFKKDAYNAIKRLNYKFYLTDRIGNKVVGGGDVELCFIFKLAGYQIAASNKLKLHHYMPAGRISKKYLINMWHQYSYSWMVFEGYKACLNKNSNNLFMNKAYWQKIAIEKLFDKFTILPRFLYHRIKNNVVYFLPHEADILYALFLFKHANRVVDVIHELQEKEVNE</sequence>
<reference evidence="2 3" key="1">
    <citation type="submission" date="2020-04" db="EMBL/GenBank/DDBJ databases">
        <title>Hymenobacter polaris sp. nov., isolated from Arctic soil.</title>
        <authorList>
            <person name="Dahal R.H."/>
        </authorList>
    </citation>
    <scope>NUCLEOTIDE SEQUENCE [LARGE SCALE GENOMIC DNA]</scope>
    <source>
        <strain evidence="2 3">RP-2-7</strain>
    </source>
</reference>
<keyword evidence="3" id="KW-1185">Reference proteome</keyword>
<evidence type="ECO:0000313" key="3">
    <source>
        <dbReference type="Proteomes" id="UP000559626"/>
    </source>
</evidence>
<dbReference type="SUPFAM" id="SSF53448">
    <property type="entry name" value="Nucleotide-diphospho-sugar transferases"/>
    <property type="match status" value="1"/>
</dbReference>
<dbReference type="EMBL" id="JABBGH010000005">
    <property type="protein sequence ID" value="NML68061.1"/>
    <property type="molecule type" value="Genomic_DNA"/>
</dbReference>
<comment type="caution">
    <text evidence="2">The sequence shown here is derived from an EMBL/GenBank/DDBJ whole genome shotgun (WGS) entry which is preliminary data.</text>
</comment>
<gene>
    <name evidence="2" type="ORF">HHL22_22920</name>
</gene>
<protein>
    <submittedName>
        <fullName evidence="2">Glycosyltransferase family 2 protein</fullName>
    </submittedName>
</protein>
<evidence type="ECO:0000259" key="1">
    <source>
        <dbReference type="Pfam" id="PF00535"/>
    </source>
</evidence>
<evidence type="ECO:0000313" key="2">
    <source>
        <dbReference type="EMBL" id="NML68061.1"/>
    </source>
</evidence>
<name>A0A7Y0AIM2_9BACT</name>
<dbReference type="InterPro" id="IPR050834">
    <property type="entry name" value="Glycosyltransf_2"/>
</dbReference>
<accession>A0A7Y0AIM2</accession>
<dbReference type="CDD" id="cd00761">
    <property type="entry name" value="Glyco_tranf_GTA_type"/>
    <property type="match status" value="1"/>
</dbReference>
<organism evidence="2 3">
    <name type="scientific">Hymenobacter polaris</name>
    <dbReference type="NCBI Taxonomy" id="2682546"/>
    <lineage>
        <taxon>Bacteria</taxon>
        <taxon>Pseudomonadati</taxon>
        <taxon>Bacteroidota</taxon>
        <taxon>Cytophagia</taxon>
        <taxon>Cytophagales</taxon>
        <taxon>Hymenobacteraceae</taxon>
        <taxon>Hymenobacter</taxon>
    </lineage>
</organism>
<dbReference type="InterPro" id="IPR001173">
    <property type="entry name" value="Glyco_trans_2-like"/>
</dbReference>
<dbReference type="InterPro" id="IPR029044">
    <property type="entry name" value="Nucleotide-diphossugar_trans"/>
</dbReference>
<keyword evidence="2" id="KW-0808">Transferase</keyword>
<dbReference type="GO" id="GO:0016740">
    <property type="term" value="F:transferase activity"/>
    <property type="evidence" value="ECO:0007669"/>
    <property type="project" value="UniProtKB-KW"/>
</dbReference>
<dbReference type="PANTHER" id="PTHR43685:SF2">
    <property type="entry name" value="GLYCOSYLTRANSFERASE 2-LIKE DOMAIN-CONTAINING PROTEIN"/>
    <property type="match status" value="1"/>
</dbReference>
<dbReference type="Pfam" id="PF00535">
    <property type="entry name" value="Glycos_transf_2"/>
    <property type="match status" value="1"/>
</dbReference>